<dbReference type="HOGENOM" id="CLU_1857486_0_0_1"/>
<dbReference type="Pfam" id="PF23611">
    <property type="entry name" value="zf-C2H2_16"/>
    <property type="match status" value="1"/>
</dbReference>
<dbReference type="SUPFAM" id="SSF57667">
    <property type="entry name" value="beta-beta-alpha zinc fingers"/>
    <property type="match status" value="2"/>
</dbReference>
<evidence type="ECO:0000256" key="7">
    <source>
        <dbReference type="PROSITE-ProRule" id="PRU00042"/>
    </source>
</evidence>
<evidence type="ECO:0000259" key="8">
    <source>
        <dbReference type="PROSITE" id="PS50157"/>
    </source>
</evidence>
<evidence type="ECO:0000256" key="1">
    <source>
        <dbReference type="ARBA" id="ARBA00004123"/>
    </source>
</evidence>
<dbReference type="EnsemblMetazoa" id="ISCW019870-RA">
    <property type="protein sequence ID" value="ISCW019870-PA"/>
    <property type="gene ID" value="ISCW019870"/>
</dbReference>
<feature type="domain" description="C2H2-type" evidence="8">
    <location>
        <begin position="22"/>
        <end position="49"/>
    </location>
</feature>
<dbReference type="InterPro" id="IPR013087">
    <property type="entry name" value="Znf_C2H2_type"/>
</dbReference>
<dbReference type="EMBL" id="ABJB010637047">
    <property type="status" value="NOT_ANNOTATED_CDS"/>
    <property type="molecule type" value="Genomic_DNA"/>
</dbReference>
<evidence type="ECO:0000256" key="5">
    <source>
        <dbReference type="ARBA" id="ARBA00022833"/>
    </source>
</evidence>
<dbReference type="GO" id="GO:0008270">
    <property type="term" value="F:zinc ion binding"/>
    <property type="evidence" value="ECO:0007669"/>
    <property type="project" value="UniProtKB-KW"/>
</dbReference>
<dbReference type="GO" id="GO:0005634">
    <property type="term" value="C:nucleus"/>
    <property type="evidence" value="ECO:0007669"/>
    <property type="project" value="UniProtKB-SubCell"/>
</dbReference>
<name>B7PVN1_IXOSC</name>
<evidence type="ECO:0000256" key="6">
    <source>
        <dbReference type="ARBA" id="ARBA00023242"/>
    </source>
</evidence>
<dbReference type="InterPro" id="IPR056438">
    <property type="entry name" value="Znf-C2H2_CTCF"/>
</dbReference>
<dbReference type="AlphaFoldDB" id="B7PVN1"/>
<dbReference type="PROSITE" id="PS50157">
    <property type="entry name" value="ZINC_FINGER_C2H2_2"/>
    <property type="match status" value="3"/>
</dbReference>
<dbReference type="FunFam" id="3.30.160.60:FF:000110">
    <property type="entry name" value="Zinc finger protein-like"/>
    <property type="match status" value="1"/>
</dbReference>
<keyword evidence="3" id="KW-0677">Repeat</keyword>
<evidence type="ECO:0000256" key="4">
    <source>
        <dbReference type="ARBA" id="ARBA00022771"/>
    </source>
</evidence>
<dbReference type="EMBL" id="DS800715">
    <property type="protein sequence ID" value="EEC10653.1"/>
    <property type="molecule type" value="Genomic_DNA"/>
</dbReference>
<accession>B7PVN1</accession>
<dbReference type="Proteomes" id="UP000001555">
    <property type="component" value="Unassembled WGS sequence"/>
</dbReference>
<feature type="domain" description="C2H2-type" evidence="8">
    <location>
        <begin position="104"/>
        <end position="127"/>
    </location>
</feature>
<reference evidence="9 11" key="1">
    <citation type="submission" date="2008-03" db="EMBL/GenBank/DDBJ databases">
        <title>Annotation of Ixodes scapularis.</title>
        <authorList>
            <consortium name="Ixodes scapularis Genome Project Consortium"/>
            <person name="Caler E."/>
            <person name="Hannick L.I."/>
            <person name="Bidwell S."/>
            <person name="Joardar V."/>
            <person name="Thiagarajan M."/>
            <person name="Amedeo P."/>
            <person name="Galinsky K.J."/>
            <person name="Schobel S."/>
            <person name="Inman J."/>
            <person name="Hostetler J."/>
            <person name="Miller J."/>
            <person name="Hammond M."/>
            <person name="Megy K."/>
            <person name="Lawson D."/>
            <person name="Kodira C."/>
            <person name="Sutton G."/>
            <person name="Meyer J."/>
            <person name="Hill C.A."/>
            <person name="Birren B."/>
            <person name="Nene V."/>
            <person name="Collins F."/>
            <person name="Alarcon-Chaidez F."/>
            <person name="Wikel S."/>
            <person name="Strausberg R."/>
        </authorList>
    </citation>
    <scope>NUCLEOTIDE SEQUENCE [LARGE SCALE GENOMIC DNA]</scope>
    <source>
        <strain evidence="11">Wikel</strain>
        <strain evidence="9">Wikel colony</strain>
    </source>
</reference>
<dbReference type="Gene3D" id="3.30.160.60">
    <property type="entry name" value="Classic Zinc Finger"/>
    <property type="match status" value="3"/>
</dbReference>
<organism>
    <name type="scientific">Ixodes scapularis</name>
    <name type="common">Black-legged tick</name>
    <name type="synonym">Deer tick</name>
    <dbReference type="NCBI Taxonomy" id="6945"/>
    <lineage>
        <taxon>Eukaryota</taxon>
        <taxon>Metazoa</taxon>
        <taxon>Ecdysozoa</taxon>
        <taxon>Arthropoda</taxon>
        <taxon>Chelicerata</taxon>
        <taxon>Arachnida</taxon>
        <taxon>Acari</taxon>
        <taxon>Parasitiformes</taxon>
        <taxon>Ixodida</taxon>
        <taxon>Ixodoidea</taxon>
        <taxon>Ixodidae</taxon>
        <taxon>Ixodinae</taxon>
        <taxon>Ixodes</taxon>
    </lineage>
</organism>
<keyword evidence="11" id="KW-1185">Reference proteome</keyword>
<dbReference type="PaxDb" id="6945-B7PVN1"/>
<keyword evidence="2" id="KW-0479">Metal-binding</keyword>
<dbReference type="SMART" id="SM00355">
    <property type="entry name" value="ZnF_C2H2"/>
    <property type="match status" value="3"/>
</dbReference>
<dbReference type="PANTHER" id="PTHR24379">
    <property type="entry name" value="KRAB AND ZINC FINGER DOMAIN-CONTAINING"/>
    <property type="match status" value="1"/>
</dbReference>
<dbReference type="EMBL" id="ABJB010168315">
    <property type="status" value="NOT_ANNOTATED_CDS"/>
    <property type="molecule type" value="Genomic_DNA"/>
</dbReference>
<keyword evidence="4 7" id="KW-0863">Zinc-finger</keyword>
<protein>
    <submittedName>
        <fullName evidence="9 10">Zinc finger protein, putative</fullName>
    </submittedName>
</protein>
<dbReference type="GO" id="GO:0010468">
    <property type="term" value="P:regulation of gene expression"/>
    <property type="evidence" value="ECO:0007669"/>
    <property type="project" value="UniProtKB-ARBA"/>
</dbReference>
<proteinExistence type="predicted"/>
<evidence type="ECO:0000313" key="10">
    <source>
        <dbReference type="EnsemblMetazoa" id="ISCW019870-PA"/>
    </source>
</evidence>
<evidence type="ECO:0000256" key="3">
    <source>
        <dbReference type="ARBA" id="ARBA00022737"/>
    </source>
</evidence>
<keyword evidence="6" id="KW-0539">Nucleus</keyword>
<dbReference type="VEuPathDB" id="VectorBase:ISCI019870"/>
<feature type="domain" description="C2H2-type" evidence="8">
    <location>
        <begin position="76"/>
        <end position="103"/>
    </location>
</feature>
<reference evidence="10" key="2">
    <citation type="submission" date="2020-05" db="UniProtKB">
        <authorList>
            <consortium name="EnsemblMetazoa"/>
        </authorList>
    </citation>
    <scope>IDENTIFICATION</scope>
    <source>
        <strain evidence="10">wikel</strain>
    </source>
</reference>
<evidence type="ECO:0000313" key="11">
    <source>
        <dbReference type="Proteomes" id="UP000001555"/>
    </source>
</evidence>
<dbReference type="VEuPathDB" id="VectorBase:ISCW019870"/>
<keyword evidence="5" id="KW-0862">Zinc</keyword>
<sequence length="138" mass="15758">MLEFDPIVRLPRRGRPRRPDGHNCPFCPYGTRKLGNLKQHVRVHTGERPFSSNPPDGLQLMLGYVESSGPHGKPSFVCNACSYQTERKAHIMRHLRGHAGERPYSCQHCVSAFVHKHHLDRHTRQLHGSAVKARKGKR</sequence>
<dbReference type="PANTHER" id="PTHR24379:SF121">
    <property type="entry name" value="C2H2-TYPE DOMAIN-CONTAINING PROTEIN"/>
    <property type="match status" value="1"/>
</dbReference>
<dbReference type="InterPro" id="IPR036236">
    <property type="entry name" value="Znf_C2H2_sf"/>
</dbReference>
<comment type="subcellular location">
    <subcellularLocation>
        <location evidence="1">Nucleus</location>
    </subcellularLocation>
</comment>
<dbReference type="PROSITE" id="PS00028">
    <property type="entry name" value="ZINC_FINGER_C2H2_1"/>
    <property type="match status" value="1"/>
</dbReference>
<evidence type="ECO:0000256" key="2">
    <source>
        <dbReference type="ARBA" id="ARBA00022723"/>
    </source>
</evidence>
<evidence type="ECO:0000313" key="9">
    <source>
        <dbReference type="EMBL" id="EEC10653.1"/>
    </source>
</evidence>
<gene>
    <name evidence="9" type="ORF">IscW_ISCW019870</name>
</gene>
<dbReference type="InParanoid" id="B7PVN1"/>